<comment type="caution">
    <text evidence="1">The sequence shown here is derived from an EMBL/GenBank/DDBJ whole genome shotgun (WGS) entry which is preliminary data.</text>
</comment>
<protein>
    <submittedName>
        <fullName evidence="1">Uncharacterized protein</fullName>
    </submittedName>
</protein>
<proteinExistence type="predicted"/>
<keyword evidence="2" id="KW-1185">Reference proteome</keyword>
<reference evidence="1 2" key="1">
    <citation type="submission" date="2024-02" db="EMBL/GenBank/DDBJ databases">
        <title>Deinococcus aluminii NBRC 112889.</title>
        <authorList>
            <person name="Ichikawa N."/>
            <person name="Katano-Makiyama Y."/>
            <person name="Hidaka K."/>
        </authorList>
    </citation>
    <scope>NUCLEOTIDE SEQUENCE [LARGE SCALE GENOMIC DNA]</scope>
    <source>
        <strain evidence="1 2">NBRC 112889</strain>
    </source>
</reference>
<organism evidence="1 2">
    <name type="scientific">Deinococcus aluminii</name>
    <dbReference type="NCBI Taxonomy" id="1656885"/>
    <lineage>
        <taxon>Bacteria</taxon>
        <taxon>Thermotogati</taxon>
        <taxon>Deinococcota</taxon>
        <taxon>Deinococci</taxon>
        <taxon>Deinococcales</taxon>
        <taxon>Deinococcaceae</taxon>
        <taxon>Deinococcus</taxon>
    </lineage>
</organism>
<accession>A0ABP9XG40</accession>
<evidence type="ECO:0000313" key="2">
    <source>
        <dbReference type="Proteomes" id="UP001404956"/>
    </source>
</evidence>
<dbReference type="RefSeq" id="WP_345454708.1">
    <property type="nucleotide sequence ID" value="NZ_BAABRV010000005.1"/>
</dbReference>
<gene>
    <name evidence="1" type="ORF">Dalu01_02294</name>
</gene>
<sequence length="100" mass="10899">MTLTVIPPVTGGDRTAQVLLQTTLALVDLLDLEQPNLERQLAIDLLLSCPTVPVSTPTELAHLALHDARHHRAPQVIQLASRTRQLLARLTRPAAPHLLA</sequence>
<evidence type="ECO:0000313" key="1">
    <source>
        <dbReference type="EMBL" id="GAA5533886.1"/>
    </source>
</evidence>
<name>A0ABP9XG40_9DEIO</name>
<dbReference type="Proteomes" id="UP001404956">
    <property type="component" value="Unassembled WGS sequence"/>
</dbReference>
<dbReference type="EMBL" id="BAABRV010000005">
    <property type="protein sequence ID" value="GAA5533886.1"/>
    <property type="molecule type" value="Genomic_DNA"/>
</dbReference>